<sequence length="141" mass="16164">MEQTNVETVQKFFEAHYAGDFDRAFQAYAQPNFQWIVSSSSNESLRAAIPWAGYTHQGKEGYIRLVTLLFSEFEVLTFEPSRYTDAGDRVFVEGHFTFRHRQTGKIADSDWLARFDMEDGRITGGQFYENTVGVAEARRAA</sequence>
<keyword evidence="2" id="KW-0614">Plasmid</keyword>
<reference evidence="2 3" key="1">
    <citation type="journal article" date="2008" name="Proc. Natl. Acad. Sci. U.S.A.">
        <title>Niche adaptation and genome expansion in the chlorophyll d-producing cyanobacterium Acaryochloris marina.</title>
        <authorList>
            <person name="Swingley W.D."/>
            <person name="Chen M."/>
            <person name="Cheung P.C."/>
            <person name="Conrad A.L."/>
            <person name="Dejesa L.C."/>
            <person name="Hao J."/>
            <person name="Honchak B.M."/>
            <person name="Karbach L.E."/>
            <person name="Kurdoglu A."/>
            <person name="Lahiri S."/>
            <person name="Mastrian S.D."/>
            <person name="Miyashita H."/>
            <person name="Page L."/>
            <person name="Ramakrishna P."/>
            <person name="Satoh S."/>
            <person name="Sattley W.M."/>
            <person name="Shimada Y."/>
            <person name="Taylor H.L."/>
            <person name="Tomo T."/>
            <person name="Tsuchiya T."/>
            <person name="Wang Z.T."/>
            <person name="Raymond J."/>
            <person name="Mimuro M."/>
            <person name="Blankenship R.E."/>
            <person name="Touchman J.W."/>
        </authorList>
    </citation>
    <scope>NUCLEOTIDE SEQUENCE [LARGE SCALE GENOMIC DNA]</scope>
    <source>
        <strain evidence="3">MBIC 11017</strain>
        <plasmid evidence="3">Plasmid pREB3</plasmid>
    </source>
</reference>
<dbReference type="SUPFAM" id="SSF54427">
    <property type="entry name" value="NTF2-like"/>
    <property type="match status" value="1"/>
</dbReference>
<proteinExistence type="predicted"/>
<dbReference type="HOGENOM" id="CLU_1821129_0_0_3"/>
<evidence type="ECO:0000313" key="3">
    <source>
        <dbReference type="Proteomes" id="UP000000268"/>
    </source>
</evidence>
<feature type="domain" description="SnoaL-like" evidence="1">
    <location>
        <begin position="9"/>
        <end position="123"/>
    </location>
</feature>
<protein>
    <recommendedName>
        <fullName evidence="1">SnoaL-like domain-containing protein</fullName>
    </recommendedName>
</protein>
<gene>
    <name evidence="2" type="ordered locus">AM1_C0056</name>
</gene>
<dbReference type="PANTHER" id="PTHR41252:SF1">
    <property type="entry name" value="BLR2505 PROTEIN"/>
    <property type="match status" value="1"/>
</dbReference>
<dbReference type="KEGG" id="amr:AM1_C0056"/>
<evidence type="ECO:0000313" key="2">
    <source>
        <dbReference type="EMBL" id="ABW32366.1"/>
    </source>
</evidence>
<dbReference type="Proteomes" id="UP000000268">
    <property type="component" value="Plasmid pREB3"/>
</dbReference>
<evidence type="ECO:0000259" key="1">
    <source>
        <dbReference type="Pfam" id="PF12680"/>
    </source>
</evidence>
<dbReference type="InterPro" id="IPR032710">
    <property type="entry name" value="NTF2-like_dom_sf"/>
</dbReference>
<dbReference type="Gene3D" id="3.10.450.50">
    <property type="match status" value="1"/>
</dbReference>
<dbReference type="RefSeq" id="WP_012167333.1">
    <property type="nucleotide sequence ID" value="NC_009928.1"/>
</dbReference>
<name>A8ZMF5_ACAM1</name>
<dbReference type="Pfam" id="PF12680">
    <property type="entry name" value="SnoaL_2"/>
    <property type="match status" value="1"/>
</dbReference>
<dbReference type="PANTHER" id="PTHR41252">
    <property type="entry name" value="BLR2505 PROTEIN"/>
    <property type="match status" value="1"/>
</dbReference>
<dbReference type="EMBL" id="CP000840">
    <property type="protein sequence ID" value="ABW32366.1"/>
    <property type="molecule type" value="Genomic_DNA"/>
</dbReference>
<dbReference type="OrthoDB" id="7876517at2"/>
<accession>A8ZMF5</accession>
<geneLocation type="plasmid" evidence="2 3">
    <name>pREB3</name>
</geneLocation>
<organism evidence="2 3">
    <name type="scientific">Acaryochloris marina (strain MBIC 11017)</name>
    <dbReference type="NCBI Taxonomy" id="329726"/>
    <lineage>
        <taxon>Bacteria</taxon>
        <taxon>Bacillati</taxon>
        <taxon>Cyanobacteriota</taxon>
        <taxon>Cyanophyceae</taxon>
        <taxon>Acaryochloridales</taxon>
        <taxon>Acaryochloridaceae</taxon>
        <taxon>Acaryochloris</taxon>
    </lineage>
</organism>
<keyword evidence="3" id="KW-1185">Reference proteome</keyword>
<dbReference type="AlphaFoldDB" id="A8ZMF5"/>
<dbReference type="InterPro" id="IPR037401">
    <property type="entry name" value="SnoaL-like"/>
</dbReference>